<dbReference type="Proteomes" id="UP001652621">
    <property type="component" value="Unplaced"/>
</dbReference>
<evidence type="ECO:0000313" key="1">
    <source>
        <dbReference type="Proteomes" id="UP001652621"/>
    </source>
</evidence>
<dbReference type="VEuPathDB" id="VectorBase:MDOMA2_016242"/>
<keyword evidence="1" id="KW-1185">Reference proteome</keyword>
<dbReference type="KEGG" id="mde:105261482"/>
<sequence length="553" mass="62340">MTVNQQSSCFCPQLNTCSTSRRPICVRTRRGCKLFVSECQAEEARCRGEVLETLDPVQCHGFRDEEEKSCSCPKMSTCSTNQTSTCVRTSSSDCTLLRNECELERYKCQNPTPPAVSLLHCREFEFGQNRTCSCPNLFTCSRNTTNICIRDNTGCRHLRSECDLEELKCQGIDPTILPAEQCRHIKPGERGSCNCPKWLTCSNSTTRLCVETNNGCELIQNECDLERRRCQGEVLNSVNIELCPNFRFGQVRPCFCPALKSCGQNSTSKINICVKGPTGCKLMHDNCELELAKCLGERWSIQDPIQCLGIALGNVGQCFCPEMEHCSHWGNSSICVRKHKQCKRLTNRCDLEKSICLEEGFSVTTPLRCLSMNRGSQGECECPALDSCNNSQRICGQIGSRCKLFRNDCDHKAAGCRGENWRRTSMHNCCQFRVNQISKCSLSNDRGVCGRTSNNRCRIFSNRCQLNAINTHLQRKYSVVAYSRCKCLNSGRVGRCTLKPSCNVPQGNRRDVCGRSGDVFRWFNSRCQLQHTNFNSCEDFRPVRKDLCGGPKT</sequence>
<dbReference type="GeneID" id="105261482"/>
<reference evidence="2" key="1">
    <citation type="submission" date="2025-08" db="UniProtKB">
        <authorList>
            <consortium name="RefSeq"/>
        </authorList>
    </citation>
    <scope>IDENTIFICATION</scope>
    <source>
        <strain evidence="2">Aabys</strain>
        <tissue evidence="2">Whole body</tissue>
    </source>
</reference>
<accession>A0A9J7D427</accession>
<name>A0A9J7D427_MUSDO</name>
<gene>
    <name evidence="2" type="primary">LOC105261482</name>
</gene>
<organism evidence="1 2">
    <name type="scientific">Musca domestica</name>
    <name type="common">House fly</name>
    <dbReference type="NCBI Taxonomy" id="7370"/>
    <lineage>
        <taxon>Eukaryota</taxon>
        <taxon>Metazoa</taxon>
        <taxon>Ecdysozoa</taxon>
        <taxon>Arthropoda</taxon>
        <taxon>Hexapoda</taxon>
        <taxon>Insecta</taxon>
        <taxon>Pterygota</taxon>
        <taxon>Neoptera</taxon>
        <taxon>Endopterygota</taxon>
        <taxon>Diptera</taxon>
        <taxon>Brachycera</taxon>
        <taxon>Muscomorpha</taxon>
        <taxon>Muscoidea</taxon>
        <taxon>Muscidae</taxon>
        <taxon>Musca</taxon>
    </lineage>
</organism>
<dbReference type="RefSeq" id="XP_011290308.3">
    <property type="nucleotide sequence ID" value="XM_011292006.3"/>
</dbReference>
<proteinExistence type="predicted"/>
<dbReference type="Gene3D" id="3.30.60.30">
    <property type="match status" value="5"/>
</dbReference>
<dbReference type="OrthoDB" id="8037742at2759"/>
<protein>
    <submittedName>
        <fullName evidence="2">Uncharacterized protein LOC105261482</fullName>
    </submittedName>
</protein>
<evidence type="ECO:0000313" key="2">
    <source>
        <dbReference type="RefSeq" id="XP_011290308.3"/>
    </source>
</evidence>
<dbReference type="AlphaFoldDB" id="A0A9J7D427"/>